<gene>
    <name evidence="2" type="ORF">J3Q64DRAFT_1693569</name>
</gene>
<protein>
    <submittedName>
        <fullName evidence="2">Uncharacterized protein</fullName>
    </submittedName>
</protein>
<keyword evidence="3" id="KW-1185">Reference proteome</keyword>
<evidence type="ECO:0000313" key="3">
    <source>
        <dbReference type="Proteomes" id="UP001448207"/>
    </source>
</evidence>
<evidence type="ECO:0000313" key="2">
    <source>
        <dbReference type="EMBL" id="KAL0097151.1"/>
    </source>
</evidence>
<feature type="compositionally biased region" description="Acidic residues" evidence="1">
    <location>
        <begin position="124"/>
        <end position="133"/>
    </location>
</feature>
<accession>A0ABR3BE76</accession>
<comment type="caution">
    <text evidence="2">The sequence shown here is derived from an EMBL/GenBank/DDBJ whole genome shotgun (WGS) entry which is preliminary data.</text>
</comment>
<dbReference type="EMBL" id="JBCLYO010000001">
    <property type="protein sequence ID" value="KAL0097151.1"/>
    <property type="molecule type" value="Genomic_DNA"/>
</dbReference>
<proteinExistence type="predicted"/>
<name>A0ABR3BE76_PHYBL</name>
<reference evidence="2 3" key="1">
    <citation type="submission" date="2024-04" db="EMBL/GenBank/DDBJ databases">
        <title>Symmetric and asymmetric DNA N6-adenine methylation regulates different biological responses in Mucorales.</title>
        <authorList>
            <consortium name="Lawrence Berkeley National Laboratory"/>
            <person name="Lax C."/>
            <person name="Mondo S.J."/>
            <person name="Osorio-Concepcion M."/>
            <person name="Muszewska A."/>
            <person name="Corrochano-Luque M."/>
            <person name="Gutierrez G."/>
            <person name="Riley R."/>
            <person name="Lipzen A."/>
            <person name="Guo J."/>
            <person name="Hundley H."/>
            <person name="Amirebrahimi M."/>
            <person name="Ng V."/>
            <person name="Lorenzo-Gutierrez D."/>
            <person name="Binder U."/>
            <person name="Yang J."/>
            <person name="Song Y."/>
            <person name="Canovas D."/>
            <person name="Navarro E."/>
            <person name="Freitag M."/>
            <person name="Gabaldon T."/>
            <person name="Grigoriev I.V."/>
            <person name="Corrochano L.M."/>
            <person name="Nicolas F.E."/>
            <person name="Garre V."/>
        </authorList>
    </citation>
    <scope>NUCLEOTIDE SEQUENCE [LARGE SCALE GENOMIC DNA]</scope>
    <source>
        <strain evidence="2 3">L51</strain>
    </source>
</reference>
<feature type="region of interest" description="Disordered" evidence="1">
    <location>
        <begin position="123"/>
        <end position="144"/>
    </location>
</feature>
<dbReference type="Proteomes" id="UP001448207">
    <property type="component" value="Unassembled WGS sequence"/>
</dbReference>
<evidence type="ECO:0000256" key="1">
    <source>
        <dbReference type="SAM" id="MobiDB-lite"/>
    </source>
</evidence>
<organism evidence="2 3">
    <name type="scientific">Phycomyces blakesleeanus</name>
    <dbReference type="NCBI Taxonomy" id="4837"/>
    <lineage>
        <taxon>Eukaryota</taxon>
        <taxon>Fungi</taxon>
        <taxon>Fungi incertae sedis</taxon>
        <taxon>Mucoromycota</taxon>
        <taxon>Mucoromycotina</taxon>
        <taxon>Mucoromycetes</taxon>
        <taxon>Mucorales</taxon>
        <taxon>Phycomycetaceae</taxon>
        <taxon>Phycomyces</taxon>
    </lineage>
</organism>
<feature type="compositionally biased region" description="Basic and acidic residues" evidence="1">
    <location>
        <begin position="134"/>
        <end position="144"/>
    </location>
</feature>
<dbReference type="PANTHER" id="PTHR33324">
    <property type="entry name" value="EXPRESSED PROTEIN"/>
    <property type="match status" value="1"/>
</dbReference>
<dbReference type="PANTHER" id="PTHR33324:SF2">
    <property type="entry name" value="MYB_SANT-LIKE DNA-BINDING DOMAIN-CONTAINING PROTEIN"/>
    <property type="match status" value="1"/>
</dbReference>
<sequence>MSSQPNGSSSERIVVNWLTGQVNYDQWKRKPANAIIKATLCSEIQSILISNGITHESIHNIQGQIAHLHKNYKQRKGRAMFVYFNELDPSFLNDTDVEHVLNVRSGHASMTVLNLMHQEHENVEVAEDDDETGEESKDKDDKEIEEVDRQVVARYLSAATTVGNNCPSKRAHTNIDKSLFEFMKRSSDLERKKIERVERQLKFETKIQSRWLEIEERQIVVKEKNAEICKRKLDLDEREIALEQDKIQIDKSRTQIQHAEMLKGL</sequence>